<dbReference type="PROSITE" id="PS00615">
    <property type="entry name" value="C_TYPE_LECTIN_1"/>
    <property type="match status" value="1"/>
</dbReference>
<evidence type="ECO:0000313" key="5">
    <source>
        <dbReference type="Proteomes" id="UP000596742"/>
    </source>
</evidence>
<comment type="caution">
    <text evidence="4">The sequence shown here is derived from an EMBL/GenBank/DDBJ whole genome shotgun (WGS) entry which is preliminary data.</text>
</comment>
<evidence type="ECO:0000256" key="1">
    <source>
        <dbReference type="ARBA" id="ARBA00023157"/>
    </source>
</evidence>
<dbReference type="AlphaFoldDB" id="A0A8B6GQF3"/>
<organism evidence="4 5">
    <name type="scientific">Mytilus galloprovincialis</name>
    <name type="common">Mediterranean mussel</name>
    <dbReference type="NCBI Taxonomy" id="29158"/>
    <lineage>
        <taxon>Eukaryota</taxon>
        <taxon>Metazoa</taxon>
        <taxon>Spiralia</taxon>
        <taxon>Lophotrochozoa</taxon>
        <taxon>Mollusca</taxon>
        <taxon>Bivalvia</taxon>
        <taxon>Autobranchia</taxon>
        <taxon>Pteriomorphia</taxon>
        <taxon>Mytilida</taxon>
        <taxon>Mytiloidea</taxon>
        <taxon>Mytilidae</taxon>
        <taxon>Mytilinae</taxon>
        <taxon>Mytilus</taxon>
    </lineage>
</organism>
<reference evidence="4" key="1">
    <citation type="submission" date="2018-11" db="EMBL/GenBank/DDBJ databases">
        <authorList>
            <person name="Alioto T."/>
            <person name="Alioto T."/>
        </authorList>
    </citation>
    <scope>NUCLEOTIDE SEQUENCE</scope>
</reference>
<keyword evidence="5" id="KW-1185">Reference proteome</keyword>
<dbReference type="Gene3D" id="3.10.100.10">
    <property type="entry name" value="Mannose-Binding Protein A, subunit A"/>
    <property type="match status" value="1"/>
</dbReference>
<feature type="chain" id="PRO_5032329518" evidence="2">
    <location>
        <begin position="23"/>
        <end position="169"/>
    </location>
</feature>
<evidence type="ECO:0000259" key="3">
    <source>
        <dbReference type="PROSITE" id="PS50041"/>
    </source>
</evidence>
<dbReference type="InterPro" id="IPR016186">
    <property type="entry name" value="C-type_lectin-like/link_sf"/>
</dbReference>
<sequence>MEKLCLAIGLVLTLGLIDSINAACPQGWTNMGGSCYIFNDEELTWHDAMEWCKSKGGYLAEINDKQESDQLEKVAAGWHVRNITQFEFFWLGAHDEQTEGVWVWETSQKRLTYTDWYPGEPNSFAGHEEDCLALFSLTSFHWVDYECQKLTNFICESPSSVTSTVASID</sequence>
<dbReference type="SMART" id="SM00034">
    <property type="entry name" value="CLECT"/>
    <property type="match status" value="1"/>
</dbReference>
<dbReference type="InterPro" id="IPR050111">
    <property type="entry name" value="C-type_lectin/snaclec_domain"/>
</dbReference>
<dbReference type="CDD" id="cd00037">
    <property type="entry name" value="CLECT"/>
    <property type="match status" value="1"/>
</dbReference>
<dbReference type="PROSITE" id="PS51257">
    <property type="entry name" value="PROKAR_LIPOPROTEIN"/>
    <property type="match status" value="1"/>
</dbReference>
<dbReference type="InterPro" id="IPR016187">
    <property type="entry name" value="CTDL_fold"/>
</dbReference>
<keyword evidence="4" id="KW-0675">Receptor</keyword>
<feature type="domain" description="C-type lectin" evidence="3">
    <location>
        <begin position="31"/>
        <end position="156"/>
    </location>
</feature>
<dbReference type="Pfam" id="PF00059">
    <property type="entry name" value="Lectin_C"/>
    <property type="match status" value="1"/>
</dbReference>
<dbReference type="Proteomes" id="UP000596742">
    <property type="component" value="Unassembled WGS sequence"/>
</dbReference>
<keyword evidence="1" id="KW-1015">Disulfide bond</keyword>
<dbReference type="InterPro" id="IPR001304">
    <property type="entry name" value="C-type_lectin-like"/>
</dbReference>
<gene>
    <name evidence="4" type="ORF">MGAL_10B083885</name>
</gene>
<keyword evidence="2" id="KW-0732">Signal</keyword>
<evidence type="ECO:0000313" key="4">
    <source>
        <dbReference type="EMBL" id="VDI67514.1"/>
    </source>
</evidence>
<protein>
    <submittedName>
        <fullName evidence="4">Low affinity immunoglobulin epsilon Fc receptor</fullName>
    </submittedName>
</protein>
<dbReference type="EMBL" id="UYJE01008807">
    <property type="protein sequence ID" value="VDI67514.1"/>
    <property type="molecule type" value="Genomic_DNA"/>
</dbReference>
<dbReference type="SUPFAM" id="SSF56436">
    <property type="entry name" value="C-type lectin-like"/>
    <property type="match status" value="1"/>
</dbReference>
<name>A0A8B6GQF3_MYTGA</name>
<dbReference type="OrthoDB" id="6285913at2759"/>
<accession>A0A8B6GQF3</accession>
<dbReference type="PROSITE" id="PS50041">
    <property type="entry name" value="C_TYPE_LECTIN_2"/>
    <property type="match status" value="1"/>
</dbReference>
<dbReference type="InterPro" id="IPR018378">
    <property type="entry name" value="C-type_lectin_CS"/>
</dbReference>
<proteinExistence type="predicted"/>
<feature type="signal peptide" evidence="2">
    <location>
        <begin position="1"/>
        <end position="22"/>
    </location>
</feature>
<evidence type="ECO:0000256" key="2">
    <source>
        <dbReference type="SAM" id="SignalP"/>
    </source>
</evidence>
<dbReference type="PANTHER" id="PTHR22803">
    <property type="entry name" value="MANNOSE, PHOSPHOLIPASE, LECTIN RECEPTOR RELATED"/>
    <property type="match status" value="1"/>
</dbReference>